<comment type="similarity">
    <text evidence="3 9">Belongs to the TFB2 family.</text>
</comment>
<dbReference type="GO" id="GO:0005675">
    <property type="term" value="C:transcription factor TFIIH holo complex"/>
    <property type="evidence" value="ECO:0007669"/>
    <property type="project" value="EnsemblFungi"/>
</dbReference>
<evidence type="ECO:0000256" key="6">
    <source>
        <dbReference type="ARBA" id="ARBA00023163"/>
    </source>
</evidence>
<gene>
    <name evidence="11" type="ORF">BZG36_04807</name>
</gene>
<evidence type="ECO:0000256" key="8">
    <source>
        <dbReference type="ARBA" id="ARBA00023242"/>
    </source>
</evidence>
<keyword evidence="12" id="KW-1185">Reference proteome</keyword>
<evidence type="ECO:0000256" key="9">
    <source>
        <dbReference type="RuleBase" id="RU364024"/>
    </source>
</evidence>
<dbReference type="GO" id="GO:0006367">
    <property type="term" value="P:transcription initiation at RNA polymerase II promoter"/>
    <property type="evidence" value="ECO:0007669"/>
    <property type="project" value="EnsemblFungi"/>
</dbReference>
<accession>A0A261XVA7</accession>
<keyword evidence="8 9" id="KW-0539">Nucleus</keyword>
<comment type="caution">
    <text evidence="11">The sequence shown here is derived from an EMBL/GenBank/DDBJ whole genome shotgun (WGS) entry which is preliminary data.</text>
</comment>
<evidence type="ECO:0000256" key="7">
    <source>
        <dbReference type="ARBA" id="ARBA00023204"/>
    </source>
</evidence>
<dbReference type="AlphaFoldDB" id="A0A261XVA7"/>
<sequence length="476" mass="53474">MAESRIKADIYEYLETLPALTFDRLFHKPATCLAVFRLLPSLGKQIVMSILYNNKSVPSSELESWVIGSGSGKLKEALQHLISLHMITLKNNSYTLNANFKAHFQDALSGGGNDRSFGLPATTTDKHQVDVAFLDSYANRCWEVILHFMVGTQMSDLPTEGVMDLLVRSGLMMVVDRSSHRITNKGFQFLLQDVNTQVWAMLLQYLDTAESLHMDLVEVLHFIFQLGSLELGQNYSIDTLTQTQLQMLDDLGDLGIVYQRKKSSRRYYPTRLATTLTSGTTVLSTSAQDTGRNLLSAGAEIGDEEEKGFLVLETNYRVYAYTNSPLQIAVLNLFVDLKSRFPNMVSGVITRDSVRNALTNGITADQIITFIQAHAHPQMRKKTPLLPLTVIDQIRLWEMERNRIKSWDGFLYREFAQKDDVEATKRRAKELGGLLWAGGEKLVVAASSHASVKSFVTNRISRGREQEVPSQQAVKL</sequence>
<dbReference type="NCBIfam" id="TIGR00625">
    <property type="entry name" value="tfb2"/>
    <property type="match status" value="1"/>
</dbReference>
<dbReference type="Proteomes" id="UP000242875">
    <property type="component" value="Unassembled WGS sequence"/>
</dbReference>
<evidence type="ECO:0000313" key="12">
    <source>
        <dbReference type="Proteomes" id="UP000242875"/>
    </source>
</evidence>
<dbReference type="InterPro" id="IPR004598">
    <property type="entry name" value="TFIIH_p52/Tfb2"/>
</dbReference>
<dbReference type="OrthoDB" id="364513at2759"/>
<proteinExistence type="inferred from homology"/>
<organism evidence="11 12">
    <name type="scientific">Bifiguratus adelaidae</name>
    <dbReference type="NCBI Taxonomy" id="1938954"/>
    <lineage>
        <taxon>Eukaryota</taxon>
        <taxon>Fungi</taxon>
        <taxon>Fungi incertae sedis</taxon>
        <taxon>Mucoromycota</taxon>
        <taxon>Mucoromycotina</taxon>
        <taxon>Endogonomycetes</taxon>
        <taxon>Endogonales</taxon>
        <taxon>Endogonales incertae sedis</taxon>
        <taxon>Bifiguratus</taxon>
    </lineage>
</organism>
<dbReference type="Pfam" id="PF03849">
    <property type="entry name" value="Tfb2"/>
    <property type="match status" value="1"/>
</dbReference>
<dbReference type="GO" id="GO:0003690">
    <property type="term" value="F:double-stranded DNA binding"/>
    <property type="evidence" value="ECO:0007669"/>
    <property type="project" value="EnsemblFungi"/>
</dbReference>
<name>A0A261XVA7_9FUNG</name>
<dbReference type="PANTHER" id="PTHR13152">
    <property type="entry name" value="TFIIH, POLYPEPTIDE 4"/>
    <property type="match status" value="1"/>
</dbReference>
<evidence type="ECO:0000313" key="11">
    <source>
        <dbReference type="EMBL" id="OZJ02174.1"/>
    </source>
</evidence>
<protein>
    <recommendedName>
        <fullName evidence="9">RNA polymerase II transcription factor B subunit 2</fullName>
    </recommendedName>
</protein>
<dbReference type="PANTHER" id="PTHR13152:SF0">
    <property type="entry name" value="GENERAL TRANSCRIPTION FACTOR IIH SUBUNIT 4"/>
    <property type="match status" value="1"/>
</dbReference>
<comment type="subcellular location">
    <subcellularLocation>
        <location evidence="2 9">Nucleus</location>
    </subcellularLocation>
</comment>
<reference evidence="11 12" key="1">
    <citation type="journal article" date="2017" name="Mycologia">
        <title>Bifiguratus adelaidae, gen. et sp. nov., a new member of Mucoromycotina in endophytic and soil-dwelling habitats.</title>
        <authorList>
            <person name="Torres-Cruz T.J."/>
            <person name="Billingsley Tobias T.L."/>
            <person name="Almatruk M."/>
            <person name="Hesse C."/>
            <person name="Kuske C.R."/>
            <person name="Desiro A."/>
            <person name="Benucci G.M."/>
            <person name="Bonito G."/>
            <person name="Stajich J.E."/>
            <person name="Dunlap C."/>
            <person name="Arnold A.E."/>
            <person name="Porras-Alfaro A."/>
        </authorList>
    </citation>
    <scope>NUCLEOTIDE SEQUENCE [LARGE SCALE GENOMIC DNA]</scope>
    <source>
        <strain evidence="11 12">AZ0501</strain>
    </source>
</reference>
<dbReference type="GO" id="GO:0016251">
    <property type="term" value="F:RNA polymerase II general transcription initiation factor activity"/>
    <property type="evidence" value="ECO:0007669"/>
    <property type="project" value="EnsemblFungi"/>
</dbReference>
<comment type="function">
    <text evidence="9">Component of the general transcription and DNA repair factor IIH (TFIIH) core complex which is involved in general and transcription-coupled nucleotide excision repair (NER) of damaged DNA.</text>
</comment>
<evidence type="ECO:0000256" key="4">
    <source>
        <dbReference type="ARBA" id="ARBA00022763"/>
    </source>
</evidence>
<keyword evidence="4 9" id="KW-0227">DNA damage</keyword>
<evidence type="ECO:0000256" key="3">
    <source>
        <dbReference type="ARBA" id="ARBA00007132"/>
    </source>
</evidence>
<keyword evidence="6 9" id="KW-0804">Transcription</keyword>
<dbReference type="InterPro" id="IPR040662">
    <property type="entry name" value="Tfb2_C"/>
</dbReference>
<keyword evidence="7 9" id="KW-0234">DNA repair</keyword>
<evidence type="ECO:0000259" key="10">
    <source>
        <dbReference type="Pfam" id="PF18307"/>
    </source>
</evidence>
<dbReference type="GO" id="GO:0001671">
    <property type="term" value="F:ATPase activator activity"/>
    <property type="evidence" value="ECO:0007669"/>
    <property type="project" value="InterPro"/>
</dbReference>
<dbReference type="GO" id="GO:0000112">
    <property type="term" value="C:nucleotide-excision repair factor 3 complex"/>
    <property type="evidence" value="ECO:0007669"/>
    <property type="project" value="EnsemblFungi"/>
</dbReference>
<evidence type="ECO:0000256" key="5">
    <source>
        <dbReference type="ARBA" id="ARBA00023015"/>
    </source>
</evidence>
<keyword evidence="5 9" id="KW-0805">Transcription regulation</keyword>
<evidence type="ECO:0000256" key="2">
    <source>
        <dbReference type="ARBA" id="ARBA00004123"/>
    </source>
</evidence>
<dbReference type="Gene3D" id="3.30.70.2610">
    <property type="match status" value="1"/>
</dbReference>
<dbReference type="Pfam" id="PF18307">
    <property type="entry name" value="Tfb2_C"/>
    <property type="match status" value="1"/>
</dbReference>
<comment type="function">
    <text evidence="1">Component of the general transcription and DNA repair factor IIH (TFIIH) core complex, which is involved in general and transcription-coupled nucleotide excision repair (NER) of damaged DNA and, when complexed to TFIIK, in RNA transcription by RNA polymerase II. In NER, TFIIH acts by opening DNA around the lesion to allow the excision of the damaged oligonucleotide and its replacement by a new DNA fragment. In transcription, TFIIH has an essential role in transcription initiation. When the pre-initiation complex (PIC) has been established, TFIIH is required for promoter opening and promoter escape. Phosphorylation of the C-terminal tail (CTD) of the largest subunit of RNA polymerase II by the kinase module TFIIK controls the initiation of transcription.</text>
</comment>
<dbReference type="EMBL" id="MVBO01000180">
    <property type="protein sequence ID" value="OZJ02174.1"/>
    <property type="molecule type" value="Genomic_DNA"/>
</dbReference>
<feature type="domain" description="Transcription factor Tfb2 C-terminal" evidence="10">
    <location>
        <begin position="392"/>
        <end position="456"/>
    </location>
</feature>
<dbReference type="GO" id="GO:0006289">
    <property type="term" value="P:nucleotide-excision repair"/>
    <property type="evidence" value="ECO:0007669"/>
    <property type="project" value="EnsemblFungi"/>
</dbReference>
<dbReference type="GO" id="GO:0000439">
    <property type="term" value="C:transcription factor TFIIH core complex"/>
    <property type="evidence" value="ECO:0007669"/>
    <property type="project" value="EnsemblFungi"/>
</dbReference>
<evidence type="ECO:0000256" key="1">
    <source>
        <dbReference type="ARBA" id="ARBA00002817"/>
    </source>
</evidence>